<sequence length="130" mass="14964">MKEGKELSLRDTLKALQDAGMLDSPDCKNTEPFDEACVALTELCVHWAETAELCSYHNSRHALTELAGLKRFHMEADALGFLRRRMEEIQDDIDCCEREYAAFWFEAADYYDWTCYIDRITSKLAALPEA</sequence>
<protein>
    <submittedName>
        <fullName evidence="1">Uncharacterized protein</fullName>
    </submittedName>
</protein>
<evidence type="ECO:0000313" key="2">
    <source>
        <dbReference type="Proteomes" id="UP001241537"/>
    </source>
</evidence>
<accession>A0AAE3V9N1</accession>
<dbReference type="EMBL" id="JAUSTO010000004">
    <property type="protein sequence ID" value="MDQ0152233.1"/>
    <property type="molecule type" value="Genomic_DNA"/>
</dbReference>
<organism evidence="1 2">
    <name type="scientific">Moryella indoligenes</name>
    <dbReference type="NCBI Taxonomy" id="371674"/>
    <lineage>
        <taxon>Bacteria</taxon>
        <taxon>Bacillati</taxon>
        <taxon>Bacillota</taxon>
        <taxon>Clostridia</taxon>
        <taxon>Lachnospirales</taxon>
        <taxon>Lachnospiraceae</taxon>
        <taxon>Moryella</taxon>
    </lineage>
</organism>
<dbReference type="Proteomes" id="UP001241537">
    <property type="component" value="Unassembled WGS sequence"/>
</dbReference>
<reference evidence="1" key="1">
    <citation type="submission" date="2023-07" db="EMBL/GenBank/DDBJ databases">
        <title>Genomic Encyclopedia of Type Strains, Phase IV (KMG-IV): sequencing the most valuable type-strain genomes for metagenomic binning, comparative biology and taxonomic classification.</title>
        <authorList>
            <person name="Goeker M."/>
        </authorList>
    </citation>
    <scope>NUCLEOTIDE SEQUENCE</scope>
    <source>
        <strain evidence="1">DSM 19659</strain>
    </source>
</reference>
<proteinExistence type="predicted"/>
<dbReference type="AlphaFoldDB" id="A0AAE3V9N1"/>
<evidence type="ECO:0000313" key="1">
    <source>
        <dbReference type="EMBL" id="MDQ0152233.1"/>
    </source>
</evidence>
<dbReference type="RefSeq" id="WP_146137108.1">
    <property type="nucleotide sequence ID" value="NZ_JAUSTO010000004.1"/>
</dbReference>
<name>A0AAE3V9N1_9FIRM</name>
<comment type="caution">
    <text evidence="1">The sequence shown here is derived from an EMBL/GenBank/DDBJ whole genome shotgun (WGS) entry which is preliminary data.</text>
</comment>
<keyword evidence="2" id="KW-1185">Reference proteome</keyword>
<gene>
    <name evidence="1" type="ORF">J2S20_000918</name>
</gene>